<feature type="compositionally biased region" description="Low complexity" evidence="1">
    <location>
        <begin position="1"/>
        <end position="21"/>
    </location>
</feature>
<evidence type="ECO:0000256" key="1">
    <source>
        <dbReference type="SAM" id="MobiDB-lite"/>
    </source>
</evidence>
<accession>F0SKL4</accession>
<dbReference type="KEGG" id="pbs:Plabr_4423"/>
<dbReference type="EMBL" id="CP002546">
    <property type="protein sequence ID" value="ADY61995.1"/>
    <property type="molecule type" value="Genomic_DNA"/>
</dbReference>
<reference evidence="3" key="1">
    <citation type="submission" date="2011-02" db="EMBL/GenBank/DDBJ databases">
        <title>The complete genome of Planctomyces brasiliensis DSM 5305.</title>
        <authorList>
            <person name="Lucas S."/>
            <person name="Copeland A."/>
            <person name="Lapidus A."/>
            <person name="Bruce D."/>
            <person name="Goodwin L."/>
            <person name="Pitluck S."/>
            <person name="Kyrpides N."/>
            <person name="Mavromatis K."/>
            <person name="Pagani I."/>
            <person name="Ivanova N."/>
            <person name="Ovchinnikova G."/>
            <person name="Lu M."/>
            <person name="Detter J.C."/>
            <person name="Han C."/>
            <person name="Land M."/>
            <person name="Hauser L."/>
            <person name="Markowitz V."/>
            <person name="Cheng J.-F."/>
            <person name="Hugenholtz P."/>
            <person name="Woyke T."/>
            <person name="Wu D."/>
            <person name="Tindall B."/>
            <person name="Pomrenke H.G."/>
            <person name="Brambilla E."/>
            <person name="Klenk H.-P."/>
            <person name="Eisen J.A."/>
        </authorList>
    </citation>
    <scope>NUCLEOTIDE SEQUENCE [LARGE SCALE GENOMIC DNA]</scope>
    <source>
        <strain evidence="3">ATCC 49424 / DSM 5305 / JCM 21570 / NBRC 103401 / IFAM 1448</strain>
    </source>
</reference>
<protein>
    <submittedName>
        <fullName evidence="2">Uncharacterized protein</fullName>
    </submittedName>
</protein>
<proteinExistence type="predicted"/>
<name>F0SKL4_RUBBR</name>
<dbReference type="RefSeq" id="WP_013630700.1">
    <property type="nucleotide sequence ID" value="NC_015174.1"/>
</dbReference>
<dbReference type="Proteomes" id="UP000006860">
    <property type="component" value="Chromosome"/>
</dbReference>
<dbReference type="OrthoDB" id="9177661at2"/>
<evidence type="ECO:0000313" key="2">
    <source>
        <dbReference type="EMBL" id="ADY61995.1"/>
    </source>
</evidence>
<keyword evidence="3" id="KW-1185">Reference proteome</keyword>
<feature type="region of interest" description="Disordered" evidence="1">
    <location>
        <begin position="1"/>
        <end position="25"/>
    </location>
</feature>
<organism evidence="2 3">
    <name type="scientific">Rubinisphaera brasiliensis (strain ATCC 49424 / DSM 5305 / JCM 21570 / IAM 15109 / NBRC 103401 / IFAM 1448)</name>
    <name type="common">Planctomyces brasiliensis</name>
    <dbReference type="NCBI Taxonomy" id="756272"/>
    <lineage>
        <taxon>Bacteria</taxon>
        <taxon>Pseudomonadati</taxon>
        <taxon>Planctomycetota</taxon>
        <taxon>Planctomycetia</taxon>
        <taxon>Planctomycetales</taxon>
        <taxon>Planctomycetaceae</taxon>
        <taxon>Rubinisphaera</taxon>
    </lineage>
</organism>
<dbReference type="STRING" id="756272.Plabr_4423"/>
<sequence>MSAASPLDPADSASSAPAESLTKLRREKDEQRYRLHCEETFGMIEIGPETIHPADVLDACRSDAARRGRDEVRVSVRDEMEELVCERFPAPVAVPFNAFMHGSLEPLKRMFHLRDAWEGLIHLLSALTLAECAAKKVAFGGFHVRNSEDNHPRQCKKADLKTNSLALRIGLIEGALDRARTQGLGLSMASIIPEELIQEIRRLNAVRNEFSHESLKSDKQAEEIIENAYPVFREILLDLTELEQVELLRIRNIRPGSPLKAEAERLQGHAKSRRVKELELSDSVSSIALSASPVGKYDRVLATLGNAIVDLSPFFYAFDDATGRRTEVCFFKFHKNRQWNMEIVGESLSEESPDVAHEDLMARFYELLKQDCRS</sequence>
<dbReference type="HOGENOM" id="CLU_796679_0_0_0"/>
<dbReference type="eggNOG" id="ENOG5033SJR">
    <property type="taxonomic scope" value="Bacteria"/>
</dbReference>
<gene>
    <name evidence="2" type="ordered locus">Plabr_4423</name>
</gene>
<evidence type="ECO:0000313" key="3">
    <source>
        <dbReference type="Proteomes" id="UP000006860"/>
    </source>
</evidence>
<dbReference type="AlphaFoldDB" id="F0SKL4"/>